<comment type="similarity">
    <text evidence="2">Belongs to the GtrA family.</text>
</comment>
<evidence type="ECO:0000256" key="1">
    <source>
        <dbReference type="ARBA" id="ARBA00004141"/>
    </source>
</evidence>
<dbReference type="AlphaFoldDB" id="A0A329MKW9"/>
<evidence type="ECO:0000256" key="5">
    <source>
        <dbReference type="ARBA" id="ARBA00023136"/>
    </source>
</evidence>
<dbReference type="PANTHER" id="PTHR38459:SF1">
    <property type="entry name" value="PROPHAGE BACTOPRENOL-LINKED GLUCOSE TRANSLOCASE HOMOLOG"/>
    <property type="match status" value="1"/>
</dbReference>
<feature type="transmembrane region" description="Helical" evidence="6">
    <location>
        <begin position="80"/>
        <end position="102"/>
    </location>
</feature>
<evidence type="ECO:0000256" key="4">
    <source>
        <dbReference type="ARBA" id="ARBA00022989"/>
    </source>
</evidence>
<keyword evidence="9" id="KW-1185">Reference proteome</keyword>
<evidence type="ECO:0000256" key="3">
    <source>
        <dbReference type="ARBA" id="ARBA00022692"/>
    </source>
</evidence>
<evidence type="ECO:0000313" key="9">
    <source>
        <dbReference type="Proteomes" id="UP000250369"/>
    </source>
</evidence>
<feature type="domain" description="GtrA/DPMS transmembrane" evidence="7">
    <location>
        <begin position="12"/>
        <end position="133"/>
    </location>
</feature>
<name>A0A329MKW9_9BACL</name>
<gene>
    <name evidence="8" type="ORF">DQG23_15850</name>
</gene>
<evidence type="ECO:0000256" key="6">
    <source>
        <dbReference type="SAM" id="Phobius"/>
    </source>
</evidence>
<dbReference type="InterPro" id="IPR007267">
    <property type="entry name" value="GtrA_DPMS_TM"/>
</dbReference>
<reference evidence="8 9" key="1">
    <citation type="journal article" date="2009" name="Int. J. Syst. Evol. Microbiol.">
        <title>Paenibacillus contaminans sp. nov., isolated from a contaminated laboratory plate.</title>
        <authorList>
            <person name="Chou J.H."/>
            <person name="Lee J.H."/>
            <person name="Lin M.C."/>
            <person name="Chang P.S."/>
            <person name="Arun A.B."/>
            <person name="Young C.C."/>
            <person name="Chen W.M."/>
        </authorList>
    </citation>
    <scope>NUCLEOTIDE SEQUENCE [LARGE SCALE GENOMIC DNA]</scope>
    <source>
        <strain evidence="8 9">CKOBP-6</strain>
    </source>
</reference>
<evidence type="ECO:0000259" key="7">
    <source>
        <dbReference type="Pfam" id="PF04138"/>
    </source>
</evidence>
<dbReference type="PANTHER" id="PTHR38459">
    <property type="entry name" value="PROPHAGE BACTOPRENOL-LINKED GLUCOSE TRANSLOCASE HOMOLOG"/>
    <property type="match status" value="1"/>
</dbReference>
<proteinExistence type="inferred from homology"/>
<evidence type="ECO:0000256" key="2">
    <source>
        <dbReference type="ARBA" id="ARBA00009399"/>
    </source>
</evidence>
<organism evidence="8 9">
    <name type="scientific">Paenibacillus contaminans</name>
    <dbReference type="NCBI Taxonomy" id="450362"/>
    <lineage>
        <taxon>Bacteria</taxon>
        <taxon>Bacillati</taxon>
        <taxon>Bacillota</taxon>
        <taxon>Bacilli</taxon>
        <taxon>Bacillales</taxon>
        <taxon>Paenibacillaceae</taxon>
        <taxon>Paenibacillus</taxon>
    </lineage>
</organism>
<dbReference type="Proteomes" id="UP000250369">
    <property type="component" value="Unassembled WGS sequence"/>
</dbReference>
<accession>A0A329MKW9</accession>
<keyword evidence="5 6" id="KW-0472">Membrane</keyword>
<dbReference type="OrthoDB" id="9812049at2"/>
<feature type="transmembrane region" description="Helical" evidence="6">
    <location>
        <begin position="12"/>
        <end position="31"/>
    </location>
</feature>
<comment type="caution">
    <text evidence="8">The sequence shown here is derived from an EMBL/GenBank/DDBJ whole genome shotgun (WGS) entry which is preliminary data.</text>
</comment>
<feature type="transmembrane region" description="Helical" evidence="6">
    <location>
        <begin position="114"/>
        <end position="132"/>
    </location>
</feature>
<feature type="transmembrane region" description="Helical" evidence="6">
    <location>
        <begin position="37"/>
        <end position="56"/>
    </location>
</feature>
<protein>
    <submittedName>
        <fullName evidence="8">GtrA family protein</fullName>
    </submittedName>
</protein>
<dbReference type="EMBL" id="QMFB01000008">
    <property type="protein sequence ID" value="RAV20434.1"/>
    <property type="molecule type" value="Genomic_DNA"/>
</dbReference>
<dbReference type="RefSeq" id="WP_113031831.1">
    <property type="nucleotide sequence ID" value="NZ_QMFB01000008.1"/>
</dbReference>
<keyword evidence="3 6" id="KW-0812">Transmembrane</keyword>
<evidence type="ECO:0000313" key="8">
    <source>
        <dbReference type="EMBL" id="RAV20434.1"/>
    </source>
</evidence>
<dbReference type="InterPro" id="IPR051401">
    <property type="entry name" value="GtrA_CellWall_Glycosyl"/>
</dbReference>
<keyword evidence="4 6" id="KW-1133">Transmembrane helix</keyword>
<dbReference type="Pfam" id="PF04138">
    <property type="entry name" value="GtrA_DPMS_TM"/>
    <property type="match status" value="1"/>
</dbReference>
<dbReference type="GO" id="GO:0005886">
    <property type="term" value="C:plasma membrane"/>
    <property type="evidence" value="ECO:0007669"/>
    <property type="project" value="TreeGrafter"/>
</dbReference>
<sequence length="140" mass="15252">MTKSQGLLQFIKFNLVGLLNTGIDMAVFFALTGVGLGYVPAQVLSFMSGMLNSYLWNRNWTFRPAAAEAGSRPKSERKQIVRFVVLNGVTLLLSIVLLYVFVSVMGLSEALGKVVATVCTLAVSFAGSRFWVFHSQKPAA</sequence>
<dbReference type="GO" id="GO:0000271">
    <property type="term" value="P:polysaccharide biosynthetic process"/>
    <property type="evidence" value="ECO:0007669"/>
    <property type="project" value="InterPro"/>
</dbReference>
<comment type="subcellular location">
    <subcellularLocation>
        <location evidence="1">Membrane</location>
        <topology evidence="1">Multi-pass membrane protein</topology>
    </subcellularLocation>
</comment>